<keyword evidence="6 7" id="KW-0472">Membrane</keyword>
<dbReference type="InterPro" id="IPR013174">
    <property type="entry name" value="DPM3"/>
</dbReference>
<dbReference type="Pfam" id="PF08285">
    <property type="entry name" value="DPM3"/>
    <property type="match status" value="1"/>
</dbReference>
<keyword evidence="4 7" id="KW-0256">Endoplasmic reticulum</keyword>
<protein>
    <recommendedName>
        <fullName evidence="7">Dolichol-phosphate mannosyltransferase subunit 3</fullName>
    </recommendedName>
</protein>
<comment type="function">
    <text evidence="7">Stabilizer subunit of the dolichol-phosphate mannose (DPM) synthase complex; tethers catalytic subunit to the ER.</text>
</comment>
<comment type="caution">
    <text evidence="8">The sequence shown here is derived from an EMBL/GenBank/DDBJ whole genome shotgun (WGS) entry which is preliminary data.</text>
</comment>
<evidence type="ECO:0000256" key="2">
    <source>
        <dbReference type="ARBA" id="ARBA00010430"/>
    </source>
</evidence>
<reference evidence="8 9" key="1">
    <citation type="submission" date="2019-10" db="EMBL/GenBank/DDBJ databases">
        <title>Assembly and Annotation for the nematode Trichostrongylus colubriformis.</title>
        <authorList>
            <person name="Martin J."/>
        </authorList>
    </citation>
    <scope>NUCLEOTIDE SEQUENCE [LARGE SCALE GENOMIC DNA]</scope>
    <source>
        <strain evidence="8">G859</strain>
        <tissue evidence="8">Whole worm</tissue>
    </source>
</reference>
<keyword evidence="9" id="KW-1185">Reference proteome</keyword>
<evidence type="ECO:0000256" key="4">
    <source>
        <dbReference type="ARBA" id="ARBA00022824"/>
    </source>
</evidence>
<dbReference type="GO" id="GO:0005789">
    <property type="term" value="C:endoplasmic reticulum membrane"/>
    <property type="evidence" value="ECO:0007669"/>
    <property type="project" value="UniProtKB-SubCell"/>
</dbReference>
<proteinExistence type="inferred from homology"/>
<dbReference type="Proteomes" id="UP001331761">
    <property type="component" value="Unassembled WGS sequence"/>
</dbReference>
<comment type="pathway">
    <text evidence="7">Protein modification; protein glycosylation.</text>
</comment>
<gene>
    <name evidence="8" type="ORF">GCK32_020212</name>
</gene>
<feature type="transmembrane region" description="Helical" evidence="7">
    <location>
        <begin position="6"/>
        <end position="30"/>
    </location>
</feature>
<keyword evidence="8" id="KW-0328">Glycosyltransferase</keyword>
<evidence type="ECO:0000313" key="8">
    <source>
        <dbReference type="EMBL" id="KAK5970861.1"/>
    </source>
</evidence>
<comment type="subunit">
    <text evidence="7">Component of the dolichol-phosphate mannose (DPM) synthase complex.</text>
</comment>
<organism evidence="8 9">
    <name type="scientific">Trichostrongylus colubriformis</name>
    <name type="common">Black scour worm</name>
    <dbReference type="NCBI Taxonomy" id="6319"/>
    <lineage>
        <taxon>Eukaryota</taxon>
        <taxon>Metazoa</taxon>
        <taxon>Ecdysozoa</taxon>
        <taxon>Nematoda</taxon>
        <taxon>Chromadorea</taxon>
        <taxon>Rhabditida</taxon>
        <taxon>Rhabditina</taxon>
        <taxon>Rhabditomorpha</taxon>
        <taxon>Strongyloidea</taxon>
        <taxon>Trichostrongylidae</taxon>
        <taxon>Trichostrongylus</taxon>
    </lineage>
</organism>
<evidence type="ECO:0000313" key="9">
    <source>
        <dbReference type="Proteomes" id="UP001331761"/>
    </source>
</evidence>
<dbReference type="GO" id="GO:0016757">
    <property type="term" value="F:glycosyltransferase activity"/>
    <property type="evidence" value="ECO:0007669"/>
    <property type="project" value="UniProtKB-KW"/>
</dbReference>
<dbReference type="EMBL" id="WIXE01018489">
    <property type="protein sequence ID" value="KAK5970861.1"/>
    <property type="molecule type" value="Genomic_DNA"/>
</dbReference>
<evidence type="ECO:0000256" key="3">
    <source>
        <dbReference type="ARBA" id="ARBA00022692"/>
    </source>
</evidence>
<dbReference type="AlphaFoldDB" id="A0AAN8IEZ7"/>
<evidence type="ECO:0000256" key="7">
    <source>
        <dbReference type="RuleBase" id="RU365085"/>
    </source>
</evidence>
<keyword evidence="3 7" id="KW-0812">Transmembrane</keyword>
<dbReference type="PANTHER" id="PTHR16433">
    <property type="entry name" value="DOLICHOL-PHOSPHATE MANNOSYLTRANSFERASE SUBUNIT 3"/>
    <property type="match status" value="1"/>
</dbReference>
<accession>A0AAN8IEZ7</accession>
<evidence type="ECO:0000256" key="6">
    <source>
        <dbReference type="ARBA" id="ARBA00023136"/>
    </source>
</evidence>
<sequence>MVSQAVLYVGHILPVGLVWLACVTNFIPFNRICSNCDCLRHIIFYAPLYAVLLLGIYAASSVVYGVATFNDCPSAKDELVKEIKEAQEDLRKRKII</sequence>
<dbReference type="PANTHER" id="PTHR16433:SF0">
    <property type="entry name" value="DOLICHOL-PHOSPHATE MANNOSYLTRANSFERASE SUBUNIT 3"/>
    <property type="match status" value="1"/>
</dbReference>
<dbReference type="GO" id="GO:0006506">
    <property type="term" value="P:GPI anchor biosynthetic process"/>
    <property type="evidence" value="ECO:0007669"/>
    <property type="project" value="TreeGrafter"/>
</dbReference>
<evidence type="ECO:0000256" key="1">
    <source>
        <dbReference type="ARBA" id="ARBA00004477"/>
    </source>
</evidence>
<keyword evidence="8" id="KW-0808">Transferase</keyword>
<comment type="similarity">
    <text evidence="2 7">Belongs to the DPM3 family.</text>
</comment>
<dbReference type="GO" id="GO:0033185">
    <property type="term" value="C:dolichol-phosphate-mannose synthase complex"/>
    <property type="evidence" value="ECO:0007669"/>
    <property type="project" value="TreeGrafter"/>
</dbReference>
<keyword evidence="5 7" id="KW-1133">Transmembrane helix</keyword>
<name>A0AAN8IEZ7_TRICO</name>
<evidence type="ECO:0000256" key="5">
    <source>
        <dbReference type="ARBA" id="ARBA00022989"/>
    </source>
</evidence>
<comment type="subcellular location">
    <subcellularLocation>
        <location evidence="1 7">Endoplasmic reticulum membrane</location>
        <topology evidence="1 7">Multi-pass membrane protein</topology>
    </subcellularLocation>
</comment>
<feature type="transmembrane region" description="Helical" evidence="7">
    <location>
        <begin position="42"/>
        <end position="67"/>
    </location>
</feature>